<dbReference type="PROSITE" id="PS51918">
    <property type="entry name" value="RADICAL_SAM"/>
    <property type="match status" value="1"/>
</dbReference>
<evidence type="ECO:0000313" key="8">
    <source>
        <dbReference type="EMBL" id="OYD14963.1"/>
    </source>
</evidence>
<accession>A0A235BR62</accession>
<dbReference type="InterPro" id="IPR007197">
    <property type="entry name" value="rSAM"/>
</dbReference>
<keyword evidence="4" id="KW-0479">Metal-binding</keyword>
<dbReference type="SFLD" id="SFLDG01083">
    <property type="entry name" value="Uncharacterised_Radical_SAM_Su"/>
    <property type="match status" value="1"/>
</dbReference>
<gene>
    <name evidence="8" type="ORF">CH330_06975</name>
</gene>
<evidence type="ECO:0000256" key="4">
    <source>
        <dbReference type="ARBA" id="ARBA00022723"/>
    </source>
</evidence>
<dbReference type="GO" id="GO:0046872">
    <property type="term" value="F:metal ion binding"/>
    <property type="evidence" value="ECO:0007669"/>
    <property type="project" value="UniProtKB-KW"/>
</dbReference>
<dbReference type="GO" id="GO:0003824">
    <property type="term" value="F:catalytic activity"/>
    <property type="evidence" value="ECO:0007669"/>
    <property type="project" value="InterPro"/>
</dbReference>
<dbReference type="Pfam" id="PF04055">
    <property type="entry name" value="Radical_SAM"/>
    <property type="match status" value="1"/>
</dbReference>
<keyword evidence="2" id="KW-0004">4Fe-4S</keyword>
<dbReference type="CDD" id="cd01335">
    <property type="entry name" value="Radical_SAM"/>
    <property type="match status" value="1"/>
</dbReference>
<comment type="cofactor">
    <cofactor evidence="1">
        <name>[4Fe-4S] cluster</name>
        <dbReference type="ChEBI" id="CHEBI:49883"/>
    </cofactor>
</comment>
<proteinExistence type="predicted"/>
<sequence>MFKQSYVYGPVPSRRLGLSLGLSIVPGKTCTLDCIYCQCGRTSHKTLRRESFFPINDILVQVHGAIAGKRVDFLTFSGEGEPCLNKDIGKLIRRLKQEFTIPVAVITNSTLLTEPTVRRALYPADLVVPSLDAADQATFGRVNRNHRDLKIAEIIQGLGKFRRYYKGRLWLEIMLVKGVNDSVEELVKLRKAVALIRPDRVHLNTVVRPPAEKKAKPLSHDALEQIQMLFGPGTEIAESTIRKQQREFKGDAKSAIIELVQRRPVTKKDIERSLGIKPEELSRVIGQLIRAKKVRLVEFLGKSFYEAA</sequence>
<dbReference type="InterPro" id="IPR058240">
    <property type="entry name" value="rSAM_sf"/>
</dbReference>
<evidence type="ECO:0000256" key="6">
    <source>
        <dbReference type="ARBA" id="ARBA00023014"/>
    </source>
</evidence>
<dbReference type="InterPro" id="IPR040084">
    <property type="entry name" value="GTPase_Obg"/>
</dbReference>
<reference evidence="8 9" key="1">
    <citation type="submission" date="2017-07" db="EMBL/GenBank/DDBJ databases">
        <title>Recovery of genomes from metagenomes via a dereplication, aggregation, and scoring strategy.</title>
        <authorList>
            <person name="Sieber C.M."/>
            <person name="Probst A.J."/>
            <person name="Sharrar A."/>
            <person name="Thomas B.C."/>
            <person name="Hess M."/>
            <person name="Tringe S.G."/>
            <person name="Banfield J.F."/>
        </authorList>
    </citation>
    <scope>NUCLEOTIDE SEQUENCE [LARGE SCALE GENOMIC DNA]</scope>
    <source>
        <strain evidence="8">JGI_Cruoil_03_51_56</strain>
    </source>
</reference>
<dbReference type="SFLD" id="SFLDS00029">
    <property type="entry name" value="Radical_SAM"/>
    <property type="match status" value="1"/>
</dbReference>
<dbReference type="Proteomes" id="UP000215559">
    <property type="component" value="Unassembled WGS sequence"/>
</dbReference>
<dbReference type="PANTHER" id="PTHR43787:SF11">
    <property type="entry name" value="UPF0026 PROTEIN SLR1464"/>
    <property type="match status" value="1"/>
</dbReference>
<evidence type="ECO:0000259" key="7">
    <source>
        <dbReference type="PROSITE" id="PS51918"/>
    </source>
</evidence>
<dbReference type="SUPFAM" id="SSF102114">
    <property type="entry name" value="Radical SAM enzymes"/>
    <property type="match status" value="1"/>
</dbReference>
<keyword evidence="6" id="KW-0411">Iron-sulfur</keyword>
<keyword evidence="5" id="KW-0408">Iron</keyword>
<name>A0A235BR62_UNCW3</name>
<dbReference type="EMBL" id="NOZP01000131">
    <property type="protein sequence ID" value="OYD14963.1"/>
    <property type="molecule type" value="Genomic_DNA"/>
</dbReference>
<evidence type="ECO:0000313" key="9">
    <source>
        <dbReference type="Proteomes" id="UP000215559"/>
    </source>
</evidence>
<dbReference type="InterPro" id="IPR006638">
    <property type="entry name" value="Elp3/MiaA/NifB-like_rSAM"/>
</dbReference>
<evidence type="ECO:0000256" key="1">
    <source>
        <dbReference type="ARBA" id="ARBA00001966"/>
    </source>
</evidence>
<dbReference type="Gene3D" id="3.20.20.70">
    <property type="entry name" value="Aldolase class I"/>
    <property type="match status" value="1"/>
</dbReference>
<comment type="caution">
    <text evidence="8">The sequence shown here is derived from an EMBL/GenBank/DDBJ whole genome shotgun (WGS) entry which is preliminary data.</text>
</comment>
<dbReference type="PANTHER" id="PTHR43787">
    <property type="entry name" value="FEMO COFACTOR BIOSYNTHESIS PROTEIN NIFB-RELATED"/>
    <property type="match status" value="1"/>
</dbReference>
<evidence type="ECO:0000256" key="2">
    <source>
        <dbReference type="ARBA" id="ARBA00022485"/>
    </source>
</evidence>
<evidence type="ECO:0000256" key="5">
    <source>
        <dbReference type="ARBA" id="ARBA00023004"/>
    </source>
</evidence>
<organism evidence="8 9">
    <name type="scientific">candidate division WOR-3 bacterium JGI_Cruoil_03_51_56</name>
    <dbReference type="NCBI Taxonomy" id="1973747"/>
    <lineage>
        <taxon>Bacteria</taxon>
        <taxon>Bacteria division WOR-3</taxon>
    </lineage>
</organism>
<evidence type="ECO:0000256" key="3">
    <source>
        <dbReference type="ARBA" id="ARBA00022691"/>
    </source>
</evidence>
<dbReference type="SMART" id="SM00729">
    <property type="entry name" value="Elp3"/>
    <property type="match status" value="1"/>
</dbReference>
<keyword evidence="3" id="KW-0949">S-adenosyl-L-methionine</keyword>
<protein>
    <recommendedName>
        <fullName evidence="7">Radical SAM core domain-containing protein</fullName>
    </recommendedName>
</protein>
<dbReference type="SFLD" id="SFLDG01067">
    <property type="entry name" value="SPASM/twitch_domain_containing"/>
    <property type="match status" value="1"/>
</dbReference>
<feature type="domain" description="Radical SAM core" evidence="7">
    <location>
        <begin position="14"/>
        <end position="247"/>
    </location>
</feature>
<dbReference type="AlphaFoldDB" id="A0A235BR62"/>
<dbReference type="GO" id="GO:0051539">
    <property type="term" value="F:4 iron, 4 sulfur cluster binding"/>
    <property type="evidence" value="ECO:0007669"/>
    <property type="project" value="UniProtKB-KW"/>
</dbReference>
<dbReference type="InterPro" id="IPR013785">
    <property type="entry name" value="Aldolase_TIM"/>
</dbReference>